<proteinExistence type="predicted"/>
<feature type="chain" id="PRO_5041341299" description="Curlin associated repeat-containing protein" evidence="1">
    <location>
        <begin position="19"/>
        <end position="176"/>
    </location>
</feature>
<comment type="caution">
    <text evidence="2">The sequence shown here is derived from an EMBL/GenBank/DDBJ whole genome shotgun (WGS) entry which is preliminary data.</text>
</comment>
<evidence type="ECO:0008006" key="4">
    <source>
        <dbReference type="Google" id="ProtNLM"/>
    </source>
</evidence>
<evidence type="ECO:0000313" key="3">
    <source>
        <dbReference type="Proteomes" id="UP001156666"/>
    </source>
</evidence>
<dbReference type="RefSeq" id="WP_235292178.1">
    <property type="nucleotide sequence ID" value="NZ_BSOH01000027.1"/>
</dbReference>
<accession>A0AA37WI13</accession>
<feature type="signal peptide" evidence="1">
    <location>
        <begin position="1"/>
        <end position="18"/>
    </location>
</feature>
<evidence type="ECO:0000313" key="2">
    <source>
        <dbReference type="EMBL" id="GLR19155.1"/>
    </source>
</evidence>
<evidence type="ECO:0000256" key="1">
    <source>
        <dbReference type="SAM" id="SignalP"/>
    </source>
</evidence>
<sequence length="176" mass="19893">MKYLLLLFLVFISHMANSQVVIQNDQGEIKSNLDLFEERNFVERQVVSLSINEGSNNLISFKQVGVNEANARVKGDFNQLFITQNGLENSIDILQEGGHNYMESTNFSSSTKVANIQIGNNNYLDQNFIKADDSNFIVIQNGNNLRLNHNVQGISDSGLEVKMYGRDMEIIIETKQ</sequence>
<reference evidence="2" key="1">
    <citation type="journal article" date="2014" name="Int. J. Syst. Evol. Microbiol.">
        <title>Complete genome sequence of Corynebacterium casei LMG S-19264T (=DSM 44701T), isolated from a smear-ripened cheese.</title>
        <authorList>
            <consortium name="US DOE Joint Genome Institute (JGI-PGF)"/>
            <person name="Walter F."/>
            <person name="Albersmeier A."/>
            <person name="Kalinowski J."/>
            <person name="Ruckert C."/>
        </authorList>
    </citation>
    <scope>NUCLEOTIDE SEQUENCE</scope>
    <source>
        <strain evidence="2">NBRC 108769</strain>
    </source>
</reference>
<keyword evidence="1" id="KW-0732">Signal</keyword>
<keyword evidence="3" id="KW-1185">Reference proteome</keyword>
<gene>
    <name evidence="2" type="ORF">GCM10007940_37710</name>
</gene>
<protein>
    <recommendedName>
        <fullName evidence="4">Curlin associated repeat-containing protein</fullName>
    </recommendedName>
</protein>
<dbReference type="Proteomes" id="UP001156666">
    <property type="component" value="Unassembled WGS sequence"/>
</dbReference>
<reference evidence="2" key="2">
    <citation type="submission" date="2023-01" db="EMBL/GenBank/DDBJ databases">
        <title>Draft genome sequence of Portibacter lacus strain NBRC 108769.</title>
        <authorList>
            <person name="Sun Q."/>
            <person name="Mori K."/>
        </authorList>
    </citation>
    <scope>NUCLEOTIDE SEQUENCE</scope>
    <source>
        <strain evidence="2">NBRC 108769</strain>
    </source>
</reference>
<dbReference type="AlphaFoldDB" id="A0AA37WI13"/>
<dbReference type="EMBL" id="BSOH01000027">
    <property type="protein sequence ID" value="GLR19155.1"/>
    <property type="molecule type" value="Genomic_DNA"/>
</dbReference>
<name>A0AA37WI13_9BACT</name>
<organism evidence="2 3">
    <name type="scientific">Portibacter lacus</name>
    <dbReference type="NCBI Taxonomy" id="1099794"/>
    <lineage>
        <taxon>Bacteria</taxon>
        <taxon>Pseudomonadati</taxon>
        <taxon>Bacteroidota</taxon>
        <taxon>Saprospiria</taxon>
        <taxon>Saprospirales</taxon>
        <taxon>Haliscomenobacteraceae</taxon>
        <taxon>Portibacter</taxon>
    </lineage>
</organism>